<evidence type="ECO:0000313" key="11">
    <source>
        <dbReference type="Proteomes" id="UP000027153"/>
    </source>
</evidence>
<dbReference type="InterPro" id="IPR024924">
    <property type="entry name" value="7-CO-7-deazaguanine_synth-like"/>
</dbReference>
<feature type="binding site" evidence="8">
    <location>
        <position position="27"/>
    </location>
    <ligand>
        <name>substrate</name>
    </ligand>
</feature>
<keyword evidence="11" id="KW-1185">Reference proteome</keyword>
<evidence type="ECO:0000259" key="9">
    <source>
        <dbReference type="PROSITE" id="PS51918"/>
    </source>
</evidence>
<evidence type="ECO:0000256" key="4">
    <source>
        <dbReference type="ARBA" id="ARBA00022842"/>
    </source>
</evidence>
<feature type="binding site" evidence="8">
    <location>
        <position position="95"/>
    </location>
    <ligand>
        <name>S-adenosyl-L-methionine</name>
        <dbReference type="ChEBI" id="CHEBI:59789"/>
    </ligand>
</feature>
<dbReference type="PATRIC" id="fig|1392998.3.peg.2816"/>
<comment type="similarity">
    <text evidence="8">Belongs to the radical SAM superfamily. 7-carboxy-7-deazaguanine synthase family.</text>
</comment>
<comment type="cofactor">
    <cofactor evidence="8">
        <name>[4Fe-4S] cluster</name>
        <dbReference type="ChEBI" id="CHEBI:49883"/>
    </cofactor>
    <text evidence="8">Binds 1 [4Fe-4S] cluster. The cluster is coordinated with 3 cysteines and an exchangeable S-adenosyl-L-methionine.</text>
</comment>
<keyword evidence="5 8" id="KW-0408">Iron</keyword>
<keyword evidence="7 8" id="KW-0456">Lyase</keyword>
<dbReference type="SFLD" id="SFLDS00029">
    <property type="entry name" value="Radical_SAM"/>
    <property type="match status" value="1"/>
</dbReference>
<feature type="binding site" evidence="8">
    <location>
        <position position="38"/>
    </location>
    <ligand>
        <name>[4Fe-4S] cluster</name>
        <dbReference type="ChEBI" id="CHEBI:49883"/>
        <note>4Fe-4S-S-AdoMet</note>
    </ligand>
</feature>
<keyword evidence="4 8" id="KW-0460">Magnesium</keyword>
<dbReference type="AlphaFoldDB" id="A0A062UW24"/>
<evidence type="ECO:0000313" key="10">
    <source>
        <dbReference type="EMBL" id="KCZ71221.1"/>
    </source>
</evidence>
<dbReference type="UniPathway" id="UPA00391"/>
<dbReference type="Proteomes" id="UP000027153">
    <property type="component" value="Unassembled WGS sequence"/>
</dbReference>
<dbReference type="PROSITE" id="PS51918">
    <property type="entry name" value="RADICAL_SAM"/>
    <property type="match status" value="1"/>
</dbReference>
<evidence type="ECO:0000256" key="1">
    <source>
        <dbReference type="ARBA" id="ARBA00022485"/>
    </source>
</evidence>
<evidence type="ECO:0000256" key="2">
    <source>
        <dbReference type="ARBA" id="ARBA00022691"/>
    </source>
</evidence>
<dbReference type="SUPFAM" id="SSF102114">
    <property type="entry name" value="Radical SAM enzymes"/>
    <property type="match status" value="1"/>
</dbReference>
<evidence type="ECO:0000256" key="5">
    <source>
        <dbReference type="ARBA" id="ARBA00023004"/>
    </source>
</evidence>
<reference evidence="10 11" key="1">
    <citation type="journal article" date="2013" name="Nature">
        <title>Anaerobic oxidation of methane coupled to nitrate reduction in a novel archaeal lineage.</title>
        <authorList>
            <person name="Haroon M.F."/>
            <person name="Hu S."/>
            <person name="Shi Y."/>
            <person name="Imelfort M."/>
            <person name="Keller J."/>
            <person name="Hugenholtz P."/>
            <person name="Yuan Z."/>
            <person name="Tyson G.W."/>
        </authorList>
    </citation>
    <scope>NUCLEOTIDE SEQUENCE [LARGE SCALE GENOMIC DNA]</scope>
    <source>
        <strain evidence="10 11">ANME-2d</strain>
    </source>
</reference>
<keyword evidence="1 8" id="KW-0004">4Fe-4S</keyword>
<comment type="caution">
    <text evidence="8">Lacks conserved residue(s) required for the propagation of feature annotation.</text>
</comment>
<sequence>MNIYISEIFNSIQGEGPYAGVRQVFVRFAGCQLHCEYCDTPQTRDTAEYTGCRIERTPGRGDFYYINNPPGRDGLAGIIRDLWSPSTRHVSLTGGEPLIHADFIKTLDPGYPLYLETNAGLPQQARKLKDIIAIASCDIKLPEHNSTDNYSELLKNELETISILNQTSHTFVKVVVLPETTKHSISLAVDGIASIDKNIPLILQPVTSDRVPSAGLLFELMDFAGEKLKDVRAIPQTHRMMNLL</sequence>
<feature type="binding site" evidence="8">
    <location>
        <position position="31"/>
    </location>
    <ligand>
        <name>[4Fe-4S] cluster</name>
        <dbReference type="ChEBI" id="CHEBI:49883"/>
        <note>4Fe-4S-S-AdoMet</note>
    </ligand>
</feature>
<comment type="cofactor">
    <cofactor evidence="8">
        <name>Mg(2+)</name>
        <dbReference type="ChEBI" id="CHEBI:18420"/>
    </cofactor>
</comment>
<comment type="function">
    <text evidence="8">Catalyzes the complex heterocyclic radical-mediated conversion of 6-carboxy-5,6,7,8-tetrahydropterin (CPH4) to 7-carboxy-7-deazaguanine (CDG), a step common to the biosynthetic pathways of all 7-deazapurine-containing compounds.</text>
</comment>
<comment type="cofactor">
    <cofactor evidence="8">
        <name>S-adenosyl-L-methionine</name>
        <dbReference type="ChEBI" id="CHEBI:59789"/>
    </cofactor>
    <text evidence="8">Binds 1 S-adenosyl-L-methionine per subunit.</text>
</comment>
<dbReference type="InterPro" id="IPR007197">
    <property type="entry name" value="rSAM"/>
</dbReference>
<comment type="catalytic activity">
    <reaction evidence="8">
        <text>6-carboxy-5,6,7,8-tetrahydropterin + H(+) = 7-carboxy-7-carbaguanine + NH4(+)</text>
        <dbReference type="Rhea" id="RHEA:27974"/>
        <dbReference type="ChEBI" id="CHEBI:15378"/>
        <dbReference type="ChEBI" id="CHEBI:28938"/>
        <dbReference type="ChEBI" id="CHEBI:61032"/>
        <dbReference type="ChEBI" id="CHEBI:61036"/>
        <dbReference type="EC" id="4.3.99.3"/>
    </reaction>
</comment>
<evidence type="ECO:0000256" key="8">
    <source>
        <dbReference type="HAMAP-Rule" id="MF_00917"/>
    </source>
</evidence>
<proteinExistence type="inferred from homology"/>
<feature type="binding site" evidence="8">
    <location>
        <begin position="12"/>
        <end position="14"/>
    </location>
    <ligand>
        <name>substrate</name>
    </ligand>
</feature>
<dbReference type="RefSeq" id="WP_048093512.1">
    <property type="nucleotide sequence ID" value="NZ_JMIY01000007.1"/>
</dbReference>
<dbReference type="GO" id="GO:0000287">
    <property type="term" value="F:magnesium ion binding"/>
    <property type="evidence" value="ECO:0007669"/>
    <property type="project" value="UniProtKB-UniRule"/>
</dbReference>
<gene>
    <name evidence="8" type="primary">queE</name>
    <name evidence="10" type="ORF">ANME2D_03256</name>
</gene>
<name>A0A062UW24_9EURY</name>
<dbReference type="CDD" id="cd01335">
    <property type="entry name" value="Radical_SAM"/>
    <property type="match status" value="1"/>
</dbReference>
<dbReference type="GO" id="GO:1904047">
    <property type="term" value="F:S-adenosyl-L-methionine binding"/>
    <property type="evidence" value="ECO:0007669"/>
    <property type="project" value="UniProtKB-UniRule"/>
</dbReference>
<accession>A0A062UW24</accession>
<keyword evidence="6 8" id="KW-0411">Iron-sulfur</keyword>
<dbReference type="InterPro" id="IPR013785">
    <property type="entry name" value="Aldolase_TIM"/>
</dbReference>
<feature type="domain" description="Radical SAM core" evidence="9">
    <location>
        <begin position="18"/>
        <end position="244"/>
    </location>
</feature>
<evidence type="ECO:0000256" key="7">
    <source>
        <dbReference type="ARBA" id="ARBA00023239"/>
    </source>
</evidence>
<dbReference type="PANTHER" id="PTHR42836:SF1">
    <property type="entry name" value="7-CARBOXY-7-DEAZAGUANINE SYNTHASE"/>
    <property type="match status" value="1"/>
</dbReference>
<dbReference type="Pfam" id="PF13353">
    <property type="entry name" value="Fer4_12"/>
    <property type="match status" value="1"/>
</dbReference>
<feature type="binding site" evidence="8">
    <location>
        <position position="93"/>
    </location>
    <ligand>
        <name>substrate</name>
    </ligand>
</feature>
<dbReference type="HAMAP" id="MF_00917">
    <property type="entry name" value="QueE"/>
    <property type="match status" value="1"/>
</dbReference>
<protein>
    <recommendedName>
        <fullName evidence="8">7-carboxy-7-deazaguanine synthase</fullName>
        <shortName evidence="8">CDG synthase</shortName>
        <ecNumber evidence="8">4.3.99.3</ecNumber>
    </recommendedName>
    <alternativeName>
        <fullName evidence="8">Archaeosine biosynthesis protein QueE</fullName>
    </alternativeName>
</protein>
<evidence type="ECO:0000256" key="3">
    <source>
        <dbReference type="ARBA" id="ARBA00022723"/>
    </source>
</evidence>
<dbReference type="PIRSF" id="PIRSF000370">
    <property type="entry name" value="QueE"/>
    <property type="match status" value="1"/>
</dbReference>
<feature type="binding site" evidence="8">
    <location>
        <begin position="37"/>
        <end position="39"/>
    </location>
    <ligand>
        <name>S-adenosyl-L-methionine</name>
        <dbReference type="ChEBI" id="CHEBI:59789"/>
    </ligand>
</feature>
<dbReference type="OrthoDB" id="7980at2157"/>
<dbReference type="Gene3D" id="3.20.20.70">
    <property type="entry name" value="Aldolase class I"/>
    <property type="match status" value="1"/>
</dbReference>
<comment type="subunit">
    <text evidence="8">Homodimer.</text>
</comment>
<keyword evidence="3 8" id="KW-0479">Metal-binding</keyword>
<dbReference type="EC" id="4.3.99.3" evidence="8"/>
<keyword evidence="2 8" id="KW-0949">S-adenosyl-L-methionine</keyword>
<evidence type="ECO:0000256" key="6">
    <source>
        <dbReference type="ARBA" id="ARBA00023014"/>
    </source>
</evidence>
<dbReference type="InterPro" id="IPR058240">
    <property type="entry name" value="rSAM_sf"/>
</dbReference>
<comment type="caution">
    <text evidence="10">The sequence shown here is derived from an EMBL/GenBank/DDBJ whole genome shotgun (WGS) entry which is preliminary data.</text>
</comment>
<dbReference type="GO" id="GO:0016840">
    <property type="term" value="F:carbon-nitrogen lyase activity"/>
    <property type="evidence" value="ECO:0007669"/>
    <property type="project" value="UniProtKB-UniRule"/>
</dbReference>
<dbReference type="GO" id="GO:0051539">
    <property type="term" value="F:4 iron, 4 sulfur cluster binding"/>
    <property type="evidence" value="ECO:0007669"/>
    <property type="project" value="UniProtKB-UniRule"/>
</dbReference>
<dbReference type="PANTHER" id="PTHR42836">
    <property type="entry name" value="7-CARBOXY-7-DEAZAGUANINE SYNTHASE"/>
    <property type="match status" value="1"/>
</dbReference>
<organism evidence="10 11">
    <name type="scientific">Candidatus Methanoperedens nitratireducens</name>
    <dbReference type="NCBI Taxonomy" id="1392998"/>
    <lineage>
        <taxon>Archaea</taxon>
        <taxon>Methanobacteriati</taxon>
        <taxon>Methanobacteriota</taxon>
        <taxon>Stenosarchaea group</taxon>
        <taxon>Methanomicrobia</taxon>
        <taxon>Methanosarcinales</taxon>
        <taxon>ANME-2 cluster</taxon>
        <taxon>Candidatus Methanoperedentaceae</taxon>
        <taxon>Candidatus Methanoperedens</taxon>
    </lineage>
</organism>
<comment type="pathway">
    <text evidence="8">Purine metabolism; 7-cyano-7-deazaguanine biosynthesis.</text>
</comment>
<feature type="binding site" evidence="8">
    <location>
        <position position="35"/>
    </location>
    <ligand>
        <name>[4Fe-4S] cluster</name>
        <dbReference type="ChEBI" id="CHEBI:49883"/>
        <note>4Fe-4S-S-AdoMet</note>
    </ligand>
</feature>
<feature type="binding site" evidence="8">
    <location>
        <position position="40"/>
    </location>
    <ligand>
        <name>Mg(2+)</name>
        <dbReference type="ChEBI" id="CHEBI:18420"/>
    </ligand>
</feature>
<dbReference type="EMBL" id="JMIY01000007">
    <property type="protein sequence ID" value="KCZ71221.1"/>
    <property type="molecule type" value="Genomic_DNA"/>
</dbReference>